<dbReference type="Proteomes" id="UP001642540">
    <property type="component" value="Unassembled WGS sequence"/>
</dbReference>
<feature type="transmembrane region" description="Helical" evidence="1">
    <location>
        <begin position="288"/>
        <end position="309"/>
    </location>
</feature>
<evidence type="ECO:0000313" key="3">
    <source>
        <dbReference type="Proteomes" id="UP001642540"/>
    </source>
</evidence>
<proteinExistence type="predicted"/>
<reference evidence="2 3" key="1">
    <citation type="submission" date="2024-08" db="EMBL/GenBank/DDBJ databases">
        <authorList>
            <person name="Cucini C."/>
            <person name="Frati F."/>
        </authorList>
    </citation>
    <scope>NUCLEOTIDE SEQUENCE [LARGE SCALE GENOMIC DNA]</scope>
</reference>
<name>A0ABP1RF68_9HEXA</name>
<evidence type="ECO:0000313" key="2">
    <source>
        <dbReference type="EMBL" id="CAL8123201.1"/>
    </source>
</evidence>
<gene>
    <name evidence="2" type="ORF">ODALV1_LOCUS20126</name>
</gene>
<evidence type="ECO:0000256" key="1">
    <source>
        <dbReference type="SAM" id="Phobius"/>
    </source>
</evidence>
<feature type="transmembrane region" description="Helical" evidence="1">
    <location>
        <begin position="330"/>
        <end position="349"/>
    </location>
</feature>
<protein>
    <submittedName>
        <fullName evidence="2">Uncharacterized protein</fullName>
    </submittedName>
</protein>
<comment type="caution">
    <text evidence="2">The sequence shown here is derived from an EMBL/GenBank/DDBJ whole genome shotgun (WGS) entry which is preliminary data.</text>
</comment>
<keyword evidence="1" id="KW-0812">Transmembrane</keyword>
<organism evidence="2 3">
    <name type="scientific">Orchesella dallaii</name>
    <dbReference type="NCBI Taxonomy" id="48710"/>
    <lineage>
        <taxon>Eukaryota</taxon>
        <taxon>Metazoa</taxon>
        <taxon>Ecdysozoa</taxon>
        <taxon>Arthropoda</taxon>
        <taxon>Hexapoda</taxon>
        <taxon>Collembola</taxon>
        <taxon>Entomobryomorpha</taxon>
        <taxon>Entomobryoidea</taxon>
        <taxon>Orchesellidae</taxon>
        <taxon>Orchesellinae</taxon>
        <taxon>Orchesella</taxon>
    </lineage>
</organism>
<keyword evidence="1" id="KW-0472">Membrane</keyword>
<sequence>MTLLIDQIENVVHASTLHENSQIILHTWRIAPLTATSKIVHTSYIKESQDPFISRFNPDHCRLNVIHMNYPLTTILRRLRSVISFGFGYDEYALYIILRNTVRELDLLDLKANFRPTTSPIFFMIGNNDTGEEKNLLLRLCQICKEDDVLINASSSSLLSSINNFGEAGYRNFNGNTVENSEHDECDKSSFTLVRCKPLTQLVMTASERYNFSIRTINILKGQTEEERRLGRAVTVFQRLDLRYAVFGTQQESTVIYGSLSYVAIYCEKKLRSKATRITFWLEPYDTATWTLLVLMVLILNIILGKFSVKATSNSILEIWRMLCRQDYKLKHFLYLILGPSFMILNLNYEAIVTSILTMPSPPATYENFKELFNANYKVLAETLSTPGGGGVQQVTEVNIENLIDYLPQYNSGFKRWLGKYYTLNKNNLKLFFELINVTKCGDSRRACFENPNFDLRLLTISLVKK</sequence>
<dbReference type="EMBL" id="CAXLJM020000068">
    <property type="protein sequence ID" value="CAL8123201.1"/>
    <property type="molecule type" value="Genomic_DNA"/>
</dbReference>
<keyword evidence="1" id="KW-1133">Transmembrane helix</keyword>
<keyword evidence="3" id="KW-1185">Reference proteome</keyword>
<accession>A0ABP1RF68</accession>